<protein>
    <recommendedName>
        <fullName evidence="3">Integrase</fullName>
    </recommendedName>
</protein>
<evidence type="ECO:0008006" key="3">
    <source>
        <dbReference type="Google" id="ProtNLM"/>
    </source>
</evidence>
<sequence>MSITKEILQNAYKNAYDFKILKDYTEPKIYNAKGDLNKRWYIYYSFRNPITNKLERQTPVYVGINKYNTLRERKEAAKIFV</sequence>
<dbReference type="EMBL" id="JBHMEY010000071">
    <property type="protein sequence ID" value="MFB9098212.1"/>
    <property type="molecule type" value="Genomic_DNA"/>
</dbReference>
<evidence type="ECO:0000313" key="2">
    <source>
        <dbReference type="Proteomes" id="UP001589607"/>
    </source>
</evidence>
<comment type="caution">
    <text evidence="1">The sequence shown here is derived from an EMBL/GenBank/DDBJ whole genome shotgun (WGS) entry which is preliminary data.</text>
</comment>
<accession>A0ABV5GS61</accession>
<proteinExistence type="predicted"/>
<name>A0ABV5GS61_9FLAO</name>
<organism evidence="1 2">
    <name type="scientific">Flavobacterium jumunjinense</name>
    <dbReference type="NCBI Taxonomy" id="998845"/>
    <lineage>
        <taxon>Bacteria</taxon>
        <taxon>Pseudomonadati</taxon>
        <taxon>Bacteroidota</taxon>
        <taxon>Flavobacteriia</taxon>
        <taxon>Flavobacteriales</taxon>
        <taxon>Flavobacteriaceae</taxon>
        <taxon>Flavobacterium</taxon>
    </lineage>
</organism>
<reference evidence="1 2" key="1">
    <citation type="submission" date="2024-09" db="EMBL/GenBank/DDBJ databases">
        <authorList>
            <person name="Sun Q."/>
            <person name="Mori K."/>
        </authorList>
    </citation>
    <scope>NUCLEOTIDE SEQUENCE [LARGE SCALE GENOMIC DNA]</scope>
    <source>
        <strain evidence="1 2">CECT 7955</strain>
    </source>
</reference>
<dbReference type="Proteomes" id="UP001589607">
    <property type="component" value="Unassembled WGS sequence"/>
</dbReference>
<evidence type="ECO:0000313" key="1">
    <source>
        <dbReference type="EMBL" id="MFB9098212.1"/>
    </source>
</evidence>
<gene>
    <name evidence="1" type="ORF">ACFFVF_16995</name>
</gene>
<keyword evidence="2" id="KW-1185">Reference proteome</keyword>
<dbReference type="RefSeq" id="WP_236452847.1">
    <property type="nucleotide sequence ID" value="NZ_CP091285.1"/>
</dbReference>